<sequence length="172" mass="18145">MMTQEPRETSSTTISLLLGHVRAHGGDAAVADVLARAGITESLDWLEDTATWVSYDTRIRLFTAATTVLDDPHTMYQVGATVVSDGLHPVLVQAPERLRVARSGVSPAAAIDSEVHDHIDDGVRFRGADVGTPPLPVARGLSTVAPGLPVRPGPVRGAAVHVRAHGRDRGSP</sequence>
<dbReference type="RefSeq" id="WP_281533529.1">
    <property type="nucleotide sequence ID" value="NZ_CP075584.1"/>
</dbReference>
<name>A0ABY7N942_9MICO</name>
<protein>
    <recommendedName>
        <fullName evidence="3">DUF222 domain-containing protein</fullName>
    </recommendedName>
</protein>
<dbReference type="EMBL" id="CP075584">
    <property type="protein sequence ID" value="WBM79022.1"/>
    <property type="molecule type" value="Genomic_DNA"/>
</dbReference>
<evidence type="ECO:0000313" key="1">
    <source>
        <dbReference type="EMBL" id="WBM79022.1"/>
    </source>
</evidence>
<keyword evidence="2" id="KW-1185">Reference proteome</keyword>
<reference evidence="1 2" key="1">
    <citation type="submission" date="2021-05" db="EMBL/GenBank/DDBJ databases">
        <authorList>
            <person name="Kumar R."/>
            <person name="Kumar A."/>
            <person name="Mukhia S."/>
        </authorList>
    </citation>
    <scope>NUCLEOTIDE SEQUENCE [LARGE SCALE GENOMIC DNA]</scope>
    <source>
        <strain evidence="1 2">ERMR7:08</strain>
    </source>
</reference>
<evidence type="ECO:0000313" key="2">
    <source>
        <dbReference type="Proteomes" id="UP001212421"/>
    </source>
</evidence>
<dbReference type="Proteomes" id="UP001212421">
    <property type="component" value="Chromosome"/>
</dbReference>
<gene>
    <name evidence="1" type="ORF">KIV56_10755</name>
</gene>
<proteinExistence type="predicted"/>
<organism evidence="1 2">
    <name type="scientific">Cryobacterium breve</name>
    <dbReference type="NCBI Taxonomy" id="1259258"/>
    <lineage>
        <taxon>Bacteria</taxon>
        <taxon>Bacillati</taxon>
        <taxon>Actinomycetota</taxon>
        <taxon>Actinomycetes</taxon>
        <taxon>Micrococcales</taxon>
        <taxon>Microbacteriaceae</taxon>
        <taxon>Cryobacterium</taxon>
    </lineage>
</organism>
<accession>A0ABY7N942</accession>
<evidence type="ECO:0008006" key="3">
    <source>
        <dbReference type="Google" id="ProtNLM"/>
    </source>
</evidence>